<keyword evidence="2" id="KW-1185">Reference proteome</keyword>
<evidence type="ECO:0000313" key="1">
    <source>
        <dbReference type="EMBL" id="KAL3390014.1"/>
    </source>
</evidence>
<reference evidence="1 2" key="1">
    <citation type="journal article" date="2024" name="bioRxiv">
        <title>A reference genome for Trichogramma kaykai: A tiny desert-dwelling parasitoid wasp with competing sex-ratio distorters.</title>
        <authorList>
            <person name="Culotta J."/>
            <person name="Lindsey A.R."/>
        </authorList>
    </citation>
    <scope>NUCLEOTIDE SEQUENCE [LARGE SCALE GENOMIC DNA]</scope>
    <source>
        <strain evidence="1 2">KSX58</strain>
    </source>
</reference>
<protein>
    <submittedName>
        <fullName evidence="1">Uncharacterized protein</fullName>
    </submittedName>
</protein>
<proteinExistence type="predicted"/>
<comment type="caution">
    <text evidence="1">The sequence shown here is derived from an EMBL/GenBank/DDBJ whole genome shotgun (WGS) entry which is preliminary data.</text>
</comment>
<sequence>MDKTKVMILGSEFFTDQLDVISNKKVQIHGTELHYPTEIKPLDITKRKLIFVCRASHNGIQVTGNLVYGSKFCVVTHLSQVGQYKKFQLLENIEGAARMIWVHWDDYSLPPPGSVTTDKYFIARHKEDTLNINSNCSHTIGLLNTFETLGTITYVNEVNFLQNFELNLQNLACLHLK</sequence>
<dbReference type="Proteomes" id="UP001627154">
    <property type="component" value="Unassembled WGS sequence"/>
</dbReference>
<evidence type="ECO:0000313" key="2">
    <source>
        <dbReference type="Proteomes" id="UP001627154"/>
    </source>
</evidence>
<name>A0ABD2WAD1_9HYME</name>
<gene>
    <name evidence="1" type="ORF">TKK_015357</name>
</gene>
<accession>A0ABD2WAD1</accession>
<organism evidence="1 2">
    <name type="scientific">Trichogramma kaykai</name>
    <dbReference type="NCBI Taxonomy" id="54128"/>
    <lineage>
        <taxon>Eukaryota</taxon>
        <taxon>Metazoa</taxon>
        <taxon>Ecdysozoa</taxon>
        <taxon>Arthropoda</taxon>
        <taxon>Hexapoda</taxon>
        <taxon>Insecta</taxon>
        <taxon>Pterygota</taxon>
        <taxon>Neoptera</taxon>
        <taxon>Endopterygota</taxon>
        <taxon>Hymenoptera</taxon>
        <taxon>Apocrita</taxon>
        <taxon>Proctotrupomorpha</taxon>
        <taxon>Chalcidoidea</taxon>
        <taxon>Trichogrammatidae</taxon>
        <taxon>Trichogramma</taxon>
    </lineage>
</organism>
<dbReference type="EMBL" id="JBJJXI010000122">
    <property type="protein sequence ID" value="KAL3390014.1"/>
    <property type="molecule type" value="Genomic_DNA"/>
</dbReference>
<dbReference type="AlphaFoldDB" id="A0ABD2WAD1"/>